<keyword evidence="4" id="KW-1185">Reference proteome</keyword>
<dbReference type="Gene3D" id="3.40.50.12780">
    <property type="entry name" value="N-terminal domain of ligase-like"/>
    <property type="match status" value="1"/>
</dbReference>
<dbReference type="InterPro" id="IPR042099">
    <property type="entry name" value="ANL_N_sf"/>
</dbReference>
<dbReference type="Proteomes" id="UP000250222">
    <property type="component" value="Unassembled WGS sequence"/>
</dbReference>
<feature type="domain" description="AMP-binding enzyme C-terminal" evidence="2">
    <location>
        <begin position="459"/>
        <end position="534"/>
    </location>
</feature>
<dbReference type="EMBL" id="UETB01000002">
    <property type="protein sequence ID" value="SSA39103.1"/>
    <property type="molecule type" value="Genomic_DNA"/>
</dbReference>
<feature type="domain" description="AMP-dependent synthetase/ligase" evidence="1">
    <location>
        <begin position="18"/>
        <end position="408"/>
    </location>
</feature>
<dbReference type="Pfam" id="PF00501">
    <property type="entry name" value="AMP-binding"/>
    <property type="match status" value="1"/>
</dbReference>
<dbReference type="OrthoDB" id="9803968at2"/>
<dbReference type="AlphaFoldDB" id="A0A2Y9C468"/>
<dbReference type="CDD" id="cd05936">
    <property type="entry name" value="FC-FACS_FadD_like"/>
    <property type="match status" value="1"/>
</dbReference>
<dbReference type="SUPFAM" id="SSF56801">
    <property type="entry name" value="Acetyl-CoA synthetase-like"/>
    <property type="match status" value="1"/>
</dbReference>
<evidence type="ECO:0000313" key="3">
    <source>
        <dbReference type="EMBL" id="SSA39103.1"/>
    </source>
</evidence>
<dbReference type="PANTHER" id="PTHR43767:SF1">
    <property type="entry name" value="NONRIBOSOMAL PEPTIDE SYNTHASE PES1 (EUROFUNG)-RELATED"/>
    <property type="match status" value="1"/>
</dbReference>
<evidence type="ECO:0000259" key="1">
    <source>
        <dbReference type="Pfam" id="PF00501"/>
    </source>
</evidence>
<dbReference type="InterPro" id="IPR025110">
    <property type="entry name" value="AMP-bd_C"/>
</dbReference>
<evidence type="ECO:0000313" key="4">
    <source>
        <dbReference type="Proteomes" id="UP000250222"/>
    </source>
</evidence>
<dbReference type="InterPro" id="IPR050237">
    <property type="entry name" value="ATP-dep_AMP-bd_enzyme"/>
</dbReference>
<proteinExistence type="predicted"/>
<accession>A0A2Y9C468</accession>
<dbReference type="Pfam" id="PF13193">
    <property type="entry name" value="AMP-binding_C"/>
    <property type="match status" value="1"/>
</dbReference>
<dbReference type="InterPro" id="IPR020845">
    <property type="entry name" value="AMP-binding_CS"/>
</dbReference>
<dbReference type="PANTHER" id="PTHR43767">
    <property type="entry name" value="LONG-CHAIN-FATTY-ACID--COA LIGASE"/>
    <property type="match status" value="1"/>
</dbReference>
<evidence type="ECO:0000259" key="2">
    <source>
        <dbReference type="Pfam" id="PF13193"/>
    </source>
</evidence>
<organism evidence="3 4">
    <name type="scientific">Georgenia satyanarayanai</name>
    <dbReference type="NCBI Taxonomy" id="860221"/>
    <lineage>
        <taxon>Bacteria</taxon>
        <taxon>Bacillati</taxon>
        <taxon>Actinomycetota</taxon>
        <taxon>Actinomycetes</taxon>
        <taxon>Micrococcales</taxon>
        <taxon>Bogoriellaceae</taxon>
        <taxon>Georgenia</taxon>
    </lineage>
</organism>
<reference evidence="3 4" key="1">
    <citation type="submission" date="2016-10" db="EMBL/GenBank/DDBJ databases">
        <authorList>
            <person name="Cai Z."/>
        </authorList>
    </citation>
    <scope>NUCLEOTIDE SEQUENCE [LARGE SCALE GENOMIC DNA]</scope>
    <source>
        <strain evidence="3 4">CGMCC 1.10826</strain>
    </source>
</reference>
<gene>
    <name evidence="3" type="ORF">SAMN05216184_10218</name>
</gene>
<dbReference type="GO" id="GO:0016878">
    <property type="term" value="F:acid-thiol ligase activity"/>
    <property type="evidence" value="ECO:0007669"/>
    <property type="project" value="UniProtKB-ARBA"/>
</dbReference>
<name>A0A2Y9C468_9MICO</name>
<dbReference type="Gene3D" id="3.30.300.30">
    <property type="match status" value="1"/>
</dbReference>
<sequence>MTTDDFTVPEITVPGLLADAVERVPDNVALDFLGATTTYRELAAQVDRAAAVLAAAGVRAGDRVALVLPNCPQHVVAFYAALRLGAVVAEHNPLASPAEIRAQLDAHGARVVVAWEKSLAKVCPGGDLQGRTVLAADLTAALPRRSRFLLRLPVPAARAQRAEMRGPVPGGVLGWERELRRAAPLPADAAGPEPHDTAVLLHTGGTTGTPKAVVLTHRNLIANVTQNATWISELRYGSEVFSAVLPFFHAFGMTLSLTTAVRLGAAQLVFPRFDPDMVLAAVRRRPVTFFGGVPPMFARLADAAEEKGADLRAVRFAISGAMSLAPEVAAHWERVTGGLIIEGYGMTETSPVALGNPLSPQRRPGALGLPFPGTEIRVVDPEEPEVEVPTGEVGELLIRGPQVFAGYWANPEATAEVMLDGGWLRTGDLVRLGADGFVTLADRRKELIITGGFNVYPSQVEDAVRSMPGVRDVAVVGVPDGPRGERVVAALVLEPGASVDLAAVRRWAEDRISAYAMPRAVTVLEDLPRSQLGKVLRRVVREQLLGSRQPS</sequence>
<dbReference type="InterPro" id="IPR045851">
    <property type="entry name" value="AMP-bd_C_sf"/>
</dbReference>
<dbReference type="RefSeq" id="WP_110851376.1">
    <property type="nucleotide sequence ID" value="NZ_QKLZ01000002.1"/>
</dbReference>
<protein>
    <submittedName>
        <fullName evidence="3">Long-chain acyl-CoA synthetase</fullName>
    </submittedName>
</protein>
<dbReference type="PROSITE" id="PS00455">
    <property type="entry name" value="AMP_BINDING"/>
    <property type="match status" value="1"/>
</dbReference>
<dbReference type="InterPro" id="IPR000873">
    <property type="entry name" value="AMP-dep_synth/lig_dom"/>
</dbReference>